<reference evidence="12 13" key="1">
    <citation type="submission" date="2016-10" db="EMBL/GenBank/DDBJ databases">
        <authorList>
            <person name="de Groot N.N."/>
        </authorList>
    </citation>
    <scope>NUCLEOTIDE SEQUENCE [LARGE SCALE GENOMIC DNA]</scope>
    <source>
        <strain evidence="12 13">DSM 17074</strain>
    </source>
</reference>
<dbReference type="CDD" id="cd04724">
    <property type="entry name" value="Tryptophan_synthase_alpha"/>
    <property type="match status" value="1"/>
</dbReference>
<comment type="subunit">
    <text evidence="3 9">Tetramer of two alpha and two beta chains.</text>
</comment>
<dbReference type="RefSeq" id="WP_062320596.1">
    <property type="nucleotide sequence ID" value="NZ_BJWJ01000002.1"/>
</dbReference>
<protein>
    <recommendedName>
        <fullName evidence="9">Tryptophan synthase alpha chain</fullName>
        <ecNumber evidence="9">4.2.1.20</ecNumber>
    </recommendedName>
</protein>
<keyword evidence="7 9" id="KW-0456">Lyase</keyword>
<dbReference type="UniPathway" id="UPA00035">
    <property type="reaction ID" value="UER00044"/>
</dbReference>
<dbReference type="EMBL" id="BJWJ01000002">
    <property type="protein sequence ID" value="GEM03268.1"/>
    <property type="molecule type" value="Genomic_DNA"/>
</dbReference>
<evidence type="ECO:0000256" key="1">
    <source>
        <dbReference type="ARBA" id="ARBA00003365"/>
    </source>
</evidence>
<dbReference type="InterPro" id="IPR018204">
    <property type="entry name" value="Trp_synthase_alpha_AS"/>
</dbReference>
<evidence type="ECO:0000256" key="5">
    <source>
        <dbReference type="ARBA" id="ARBA00022822"/>
    </source>
</evidence>
<evidence type="ECO:0000256" key="8">
    <source>
        <dbReference type="ARBA" id="ARBA00049047"/>
    </source>
</evidence>
<reference evidence="11 14" key="2">
    <citation type="submission" date="2019-07" db="EMBL/GenBank/DDBJ databases">
        <title>Whole genome shotgun sequence of Halolactibacillus miurensis NBRC 100873.</title>
        <authorList>
            <person name="Hosoyama A."/>
            <person name="Uohara A."/>
            <person name="Ohji S."/>
            <person name="Ichikawa N."/>
        </authorList>
    </citation>
    <scope>NUCLEOTIDE SEQUENCE [LARGE SCALE GENOMIC DNA]</scope>
    <source>
        <strain evidence="11 14">NBRC 100873</strain>
    </source>
</reference>
<dbReference type="OrthoDB" id="9804578at2"/>
<comment type="pathway">
    <text evidence="2 9">Amino-acid biosynthesis; L-tryptophan biosynthesis; L-tryptophan from chorismate: step 5/5.</text>
</comment>
<accession>A0A1I6Q5W9</accession>
<keyword evidence="6 9" id="KW-0057">Aromatic amino acid biosynthesis</keyword>
<dbReference type="SUPFAM" id="SSF51366">
    <property type="entry name" value="Ribulose-phoshate binding barrel"/>
    <property type="match status" value="1"/>
</dbReference>
<evidence type="ECO:0000256" key="6">
    <source>
        <dbReference type="ARBA" id="ARBA00023141"/>
    </source>
</evidence>
<dbReference type="Pfam" id="PF00290">
    <property type="entry name" value="Trp_syntA"/>
    <property type="match status" value="1"/>
</dbReference>
<proteinExistence type="inferred from homology"/>
<dbReference type="InterPro" id="IPR002028">
    <property type="entry name" value="Trp_synthase_suA"/>
</dbReference>
<dbReference type="PANTHER" id="PTHR43406">
    <property type="entry name" value="TRYPTOPHAN SYNTHASE, ALPHA CHAIN"/>
    <property type="match status" value="1"/>
</dbReference>
<comment type="function">
    <text evidence="1 9">The alpha subunit is responsible for the aldol cleavage of indoleglycerol phosphate to indole and glyceraldehyde 3-phosphate.</text>
</comment>
<evidence type="ECO:0000313" key="11">
    <source>
        <dbReference type="EMBL" id="GEM03268.1"/>
    </source>
</evidence>
<dbReference type="InterPro" id="IPR011060">
    <property type="entry name" value="RibuloseP-bd_barrel"/>
</dbReference>
<dbReference type="EMBL" id="FPAI01000003">
    <property type="protein sequence ID" value="SFS47778.1"/>
    <property type="molecule type" value="Genomic_DNA"/>
</dbReference>
<evidence type="ECO:0000313" key="14">
    <source>
        <dbReference type="Proteomes" id="UP000321773"/>
    </source>
</evidence>
<evidence type="ECO:0000313" key="13">
    <source>
        <dbReference type="Proteomes" id="UP000199139"/>
    </source>
</evidence>
<dbReference type="PROSITE" id="PS00167">
    <property type="entry name" value="TRP_SYNTHASE_ALPHA"/>
    <property type="match status" value="1"/>
</dbReference>
<dbReference type="Gene3D" id="3.20.20.70">
    <property type="entry name" value="Aldolase class I"/>
    <property type="match status" value="1"/>
</dbReference>
<dbReference type="PANTHER" id="PTHR43406:SF1">
    <property type="entry name" value="TRYPTOPHAN SYNTHASE ALPHA CHAIN, CHLOROPLASTIC"/>
    <property type="match status" value="1"/>
</dbReference>
<evidence type="ECO:0000256" key="2">
    <source>
        <dbReference type="ARBA" id="ARBA00004733"/>
    </source>
</evidence>
<dbReference type="GO" id="GO:0004834">
    <property type="term" value="F:tryptophan synthase activity"/>
    <property type="evidence" value="ECO:0007669"/>
    <property type="project" value="UniProtKB-UniRule"/>
</dbReference>
<evidence type="ECO:0000313" key="12">
    <source>
        <dbReference type="EMBL" id="SFS47778.1"/>
    </source>
</evidence>
<comment type="similarity">
    <text evidence="9 10">Belongs to the TrpA family.</text>
</comment>
<comment type="catalytic activity">
    <reaction evidence="8 9">
        <text>(1S,2R)-1-C-(indol-3-yl)glycerol 3-phosphate + L-serine = D-glyceraldehyde 3-phosphate + L-tryptophan + H2O</text>
        <dbReference type="Rhea" id="RHEA:10532"/>
        <dbReference type="ChEBI" id="CHEBI:15377"/>
        <dbReference type="ChEBI" id="CHEBI:33384"/>
        <dbReference type="ChEBI" id="CHEBI:57912"/>
        <dbReference type="ChEBI" id="CHEBI:58866"/>
        <dbReference type="ChEBI" id="CHEBI:59776"/>
        <dbReference type="EC" id="4.2.1.20"/>
    </reaction>
</comment>
<keyword evidence="5 9" id="KW-0822">Tryptophan biosynthesis</keyword>
<organism evidence="12 13">
    <name type="scientific">Halolactibacillus miurensis</name>
    <dbReference type="NCBI Taxonomy" id="306541"/>
    <lineage>
        <taxon>Bacteria</taxon>
        <taxon>Bacillati</taxon>
        <taxon>Bacillota</taxon>
        <taxon>Bacilli</taxon>
        <taxon>Bacillales</taxon>
        <taxon>Bacillaceae</taxon>
        <taxon>Halolactibacillus</taxon>
    </lineage>
</organism>
<dbReference type="EC" id="4.2.1.20" evidence="9"/>
<dbReference type="Proteomes" id="UP000199139">
    <property type="component" value="Unassembled WGS sequence"/>
</dbReference>
<dbReference type="AlphaFoldDB" id="A0A1I6Q5W9"/>
<evidence type="ECO:0000256" key="4">
    <source>
        <dbReference type="ARBA" id="ARBA00022605"/>
    </source>
</evidence>
<dbReference type="HAMAP" id="MF_00131">
    <property type="entry name" value="Trp_synth_alpha"/>
    <property type="match status" value="1"/>
</dbReference>
<evidence type="ECO:0000256" key="7">
    <source>
        <dbReference type="ARBA" id="ARBA00023239"/>
    </source>
</evidence>
<keyword evidence="4 9" id="KW-0028">Amino-acid biosynthesis</keyword>
<dbReference type="NCBIfam" id="TIGR00262">
    <property type="entry name" value="trpA"/>
    <property type="match status" value="1"/>
</dbReference>
<gene>
    <name evidence="9 11" type="primary">trpA</name>
    <name evidence="11" type="ORF">HMI01_02560</name>
    <name evidence="12" type="ORF">SAMN05421668_103117</name>
</gene>
<evidence type="ECO:0000256" key="3">
    <source>
        <dbReference type="ARBA" id="ARBA00011270"/>
    </source>
</evidence>
<dbReference type="STRING" id="306541.SAMN05421668_103117"/>
<evidence type="ECO:0000256" key="10">
    <source>
        <dbReference type="RuleBase" id="RU003662"/>
    </source>
</evidence>
<feature type="active site" description="Proton acceptor" evidence="9">
    <location>
        <position position="62"/>
    </location>
</feature>
<feature type="active site" description="Proton acceptor" evidence="9">
    <location>
        <position position="51"/>
    </location>
</feature>
<name>A0A1I6Q5W9_9BACI</name>
<dbReference type="InterPro" id="IPR013785">
    <property type="entry name" value="Aldolase_TIM"/>
</dbReference>
<dbReference type="Proteomes" id="UP000321773">
    <property type="component" value="Unassembled WGS sequence"/>
</dbReference>
<dbReference type="FunFam" id="3.20.20.70:FF:000037">
    <property type="entry name" value="Tryptophan synthase alpha chain"/>
    <property type="match status" value="1"/>
</dbReference>
<evidence type="ECO:0000256" key="9">
    <source>
        <dbReference type="HAMAP-Rule" id="MF_00131"/>
    </source>
</evidence>
<dbReference type="GO" id="GO:0005829">
    <property type="term" value="C:cytosol"/>
    <property type="evidence" value="ECO:0007669"/>
    <property type="project" value="TreeGrafter"/>
</dbReference>
<sequence>MSKQRLDARFKEILARGDKLFVPYIMAGDGGLDALNERIQFLETCGASAIELGLPFSDPVADGETIQEAGIRALKSGATVQGVFDTLKVSKERNMPIILMTYMNPVYRYGIEAFAKACVDAGVSGLIIPDLPMEEEQMITDILTQHDIALIRLVALTSPTTRQEELKKRTEGFLYAVTVTGTTGERQTFTDRVHQYLAHLKNGANTPVLAGFGVSSEEQVKMLSGHCDGVVVGSRIVKAFHEGDRAIIKAMIEASKQST</sequence>
<keyword evidence="14" id="KW-1185">Reference proteome</keyword>